<dbReference type="InterPro" id="IPR036915">
    <property type="entry name" value="Cyclin-like_sf"/>
</dbReference>
<dbReference type="SMART" id="SM01332">
    <property type="entry name" value="Cyclin_C"/>
    <property type="match status" value="1"/>
</dbReference>
<dbReference type="InterPro" id="IPR039361">
    <property type="entry name" value="Cyclin"/>
</dbReference>
<keyword evidence="4" id="KW-0131">Cell cycle</keyword>
<evidence type="ECO:0000256" key="4">
    <source>
        <dbReference type="ARBA" id="ARBA00023306"/>
    </source>
</evidence>
<dbReference type="AlphaFoldDB" id="A0A060TBB5"/>
<feature type="domain" description="Cyclin-like" evidence="6">
    <location>
        <begin position="143"/>
        <end position="262"/>
    </location>
</feature>
<keyword evidence="3 5" id="KW-0195">Cyclin</keyword>
<reference evidence="8" key="1">
    <citation type="submission" date="2014-02" db="EMBL/GenBank/DDBJ databases">
        <authorList>
            <person name="Genoscope - CEA"/>
        </authorList>
    </citation>
    <scope>NUCLEOTIDE SEQUENCE</scope>
    <source>
        <strain evidence="8">LS3</strain>
    </source>
</reference>
<evidence type="ECO:0000313" key="8">
    <source>
        <dbReference type="EMBL" id="CDP38223.1"/>
    </source>
</evidence>
<comment type="similarity">
    <text evidence="1 5">Belongs to the cyclin family.</text>
</comment>
<dbReference type="EMBL" id="HG937694">
    <property type="protein sequence ID" value="CDP38223.1"/>
    <property type="molecule type" value="Genomic_DNA"/>
</dbReference>
<evidence type="ECO:0000256" key="1">
    <source>
        <dbReference type="ARBA" id="ARBA00008742"/>
    </source>
</evidence>
<dbReference type="PANTHER" id="PTHR10177">
    <property type="entry name" value="CYCLINS"/>
    <property type="match status" value="1"/>
</dbReference>
<sequence>MIFDEYAEENYAHLLEQENKTTQPDPSMIDIQPEIQWYMRPYLLDFLIDCHYSLRLQQETLFFAISLLDRYCSARVVYKRHYQLVGCTALWIAAKFLDKKSRVPTLSELAAMCCSAYDEDMFVQMESHVLSTLEWNISSATVPEMLAYHTRNDSPKSPVYTIANYLAEITLYDREFVGRPASQITCSCLLLARLVAGMQLSINMLCDDQVQLANRILAHAQNPSKSLIRKYSQDSAMSAYQAVRHFVATTSQLVPAIQDPVPQMVPGMAPPTPPQSPRRFAIGKVPAKAHPDMVRPAGHCITPPLTPESYHSVAMERY</sequence>
<dbReference type="SUPFAM" id="SSF47954">
    <property type="entry name" value="Cyclin-like"/>
    <property type="match status" value="2"/>
</dbReference>
<dbReference type="SMART" id="SM00385">
    <property type="entry name" value="CYCLIN"/>
    <property type="match status" value="2"/>
</dbReference>
<dbReference type="InterPro" id="IPR004367">
    <property type="entry name" value="Cyclin_C-dom"/>
</dbReference>
<dbReference type="InterPro" id="IPR048258">
    <property type="entry name" value="Cyclins_cyclin-box"/>
</dbReference>
<keyword evidence="2" id="KW-0132">Cell division</keyword>
<protein>
    <submittedName>
        <fullName evidence="8">ARAD1D29898p</fullName>
    </submittedName>
</protein>
<evidence type="ECO:0000256" key="3">
    <source>
        <dbReference type="ARBA" id="ARBA00023127"/>
    </source>
</evidence>
<name>A0A060TBB5_BLAAD</name>
<dbReference type="GO" id="GO:0051301">
    <property type="term" value="P:cell division"/>
    <property type="evidence" value="ECO:0007669"/>
    <property type="project" value="UniProtKB-KW"/>
</dbReference>
<gene>
    <name evidence="8" type="ORF">GNLVRS02_ARAD1D29898g</name>
</gene>
<dbReference type="Gene3D" id="1.10.472.10">
    <property type="entry name" value="Cyclin-like"/>
    <property type="match status" value="2"/>
</dbReference>
<feature type="domain" description="Cyclin C-terminal" evidence="7">
    <location>
        <begin position="87"/>
        <end position="253"/>
    </location>
</feature>
<dbReference type="GO" id="GO:0044843">
    <property type="term" value="P:cell cycle G1/S phase transition"/>
    <property type="evidence" value="ECO:0007669"/>
    <property type="project" value="UniProtKB-ARBA"/>
</dbReference>
<evidence type="ECO:0000256" key="2">
    <source>
        <dbReference type="ARBA" id="ARBA00022618"/>
    </source>
</evidence>
<dbReference type="CDD" id="cd20559">
    <property type="entry name" value="CYCLIN_ScCLN_like"/>
    <property type="match status" value="1"/>
</dbReference>
<evidence type="ECO:0000259" key="6">
    <source>
        <dbReference type="SMART" id="SM00385"/>
    </source>
</evidence>
<reference evidence="8" key="2">
    <citation type="submission" date="2014-06" db="EMBL/GenBank/DDBJ databases">
        <title>The complete genome of Blastobotrys (Arxula) adeninivorans LS3 - a yeast of biotechnological interest.</title>
        <authorList>
            <person name="Kunze G."/>
            <person name="Gaillardin C."/>
            <person name="Czernicka M."/>
            <person name="Durrens P."/>
            <person name="Martin T."/>
            <person name="Boer E."/>
            <person name="Gabaldon T."/>
            <person name="Cruz J."/>
            <person name="Talla E."/>
            <person name="Marck C."/>
            <person name="Goffeau A."/>
            <person name="Barbe V."/>
            <person name="Baret P."/>
            <person name="Baronian K."/>
            <person name="Beier S."/>
            <person name="Bleykasten C."/>
            <person name="Bode R."/>
            <person name="Casaregola S."/>
            <person name="Despons L."/>
            <person name="Fairhead C."/>
            <person name="Giersberg M."/>
            <person name="Gierski P."/>
            <person name="Hahnel U."/>
            <person name="Hartmann A."/>
            <person name="Jankowska D."/>
            <person name="Jubin C."/>
            <person name="Jung P."/>
            <person name="Lafontaine I."/>
            <person name="Leh-Louis V."/>
            <person name="Lemaire M."/>
            <person name="Marcet-Houben M."/>
            <person name="Mascher M."/>
            <person name="Morel G."/>
            <person name="Richard G.-F."/>
            <person name="Riechen J."/>
            <person name="Sacerdot C."/>
            <person name="Sarkar A."/>
            <person name="Savel G."/>
            <person name="Schacherer J."/>
            <person name="Sherman D."/>
            <person name="Straub M.-L."/>
            <person name="Stein N."/>
            <person name="Thierry A."/>
            <person name="Trautwein-Schult A."/>
            <person name="Westhof E."/>
            <person name="Worch S."/>
            <person name="Dujon B."/>
            <person name="Souciet J.-L."/>
            <person name="Wincker P."/>
            <person name="Scholz U."/>
            <person name="Neuveglise N."/>
        </authorList>
    </citation>
    <scope>NUCLEOTIDE SEQUENCE</scope>
    <source>
        <strain evidence="8">LS3</strain>
    </source>
</reference>
<dbReference type="GO" id="GO:0051726">
    <property type="term" value="P:regulation of cell cycle"/>
    <property type="evidence" value="ECO:0007669"/>
    <property type="project" value="UniProtKB-ARBA"/>
</dbReference>
<dbReference type="Pfam" id="PF02984">
    <property type="entry name" value="Cyclin_C"/>
    <property type="match status" value="1"/>
</dbReference>
<evidence type="ECO:0000256" key="5">
    <source>
        <dbReference type="RuleBase" id="RU000383"/>
    </source>
</evidence>
<feature type="domain" description="Cyclin-like" evidence="6">
    <location>
        <begin position="45"/>
        <end position="131"/>
    </location>
</feature>
<dbReference type="InterPro" id="IPR006671">
    <property type="entry name" value="Cyclin_N"/>
</dbReference>
<dbReference type="PROSITE" id="PS00292">
    <property type="entry name" value="CYCLINS"/>
    <property type="match status" value="1"/>
</dbReference>
<dbReference type="GO" id="GO:0016538">
    <property type="term" value="F:cyclin-dependent protein serine/threonine kinase regulator activity"/>
    <property type="evidence" value="ECO:0007669"/>
    <property type="project" value="UniProtKB-ARBA"/>
</dbReference>
<dbReference type="Pfam" id="PF00134">
    <property type="entry name" value="Cyclin_N"/>
    <property type="match status" value="1"/>
</dbReference>
<organism evidence="8">
    <name type="scientific">Blastobotrys adeninivorans</name>
    <name type="common">Yeast</name>
    <name type="synonym">Arxula adeninivorans</name>
    <dbReference type="NCBI Taxonomy" id="409370"/>
    <lineage>
        <taxon>Eukaryota</taxon>
        <taxon>Fungi</taxon>
        <taxon>Dikarya</taxon>
        <taxon>Ascomycota</taxon>
        <taxon>Saccharomycotina</taxon>
        <taxon>Dipodascomycetes</taxon>
        <taxon>Dipodascales</taxon>
        <taxon>Trichomonascaceae</taxon>
        <taxon>Blastobotrys</taxon>
    </lineage>
</organism>
<dbReference type="PhylomeDB" id="A0A060TBB5"/>
<accession>A0A060TBB5</accession>
<dbReference type="InterPro" id="IPR013763">
    <property type="entry name" value="Cyclin-like_dom"/>
</dbReference>
<proteinExistence type="inferred from homology"/>
<dbReference type="FunFam" id="1.10.472.10:FF:000010">
    <property type="entry name" value="G1/S-specific cyclin Cln1"/>
    <property type="match status" value="1"/>
</dbReference>
<evidence type="ECO:0000259" key="7">
    <source>
        <dbReference type="SMART" id="SM01332"/>
    </source>
</evidence>